<dbReference type="InterPro" id="IPR003347">
    <property type="entry name" value="JmjC_dom"/>
</dbReference>
<dbReference type="PANTHER" id="PTHR12461">
    <property type="entry name" value="HYPOXIA-INDUCIBLE FACTOR 1 ALPHA INHIBITOR-RELATED"/>
    <property type="match status" value="1"/>
</dbReference>
<dbReference type="Proteomes" id="UP000626109">
    <property type="component" value="Unassembled WGS sequence"/>
</dbReference>
<accession>A0A813LE64</accession>
<proteinExistence type="predicted"/>
<feature type="region of interest" description="Disordered" evidence="1">
    <location>
        <begin position="48"/>
        <end position="73"/>
    </location>
</feature>
<evidence type="ECO:0000313" key="4">
    <source>
        <dbReference type="Proteomes" id="UP000626109"/>
    </source>
</evidence>
<dbReference type="PROSITE" id="PS51184">
    <property type="entry name" value="JMJC"/>
    <property type="match status" value="1"/>
</dbReference>
<gene>
    <name evidence="3" type="ORF">PGLA2088_LOCUS43946</name>
</gene>
<dbReference type="Pfam" id="PF13621">
    <property type="entry name" value="Cupin_8"/>
    <property type="match status" value="1"/>
</dbReference>
<dbReference type="Gene3D" id="2.60.120.10">
    <property type="entry name" value="Jelly Rolls"/>
    <property type="match status" value="1"/>
</dbReference>
<feature type="non-terminal residue" evidence="3">
    <location>
        <position position="1"/>
    </location>
</feature>
<dbReference type="InterPro" id="IPR041667">
    <property type="entry name" value="Cupin_8"/>
</dbReference>
<feature type="compositionally biased region" description="Low complexity" evidence="1">
    <location>
        <begin position="52"/>
        <end position="62"/>
    </location>
</feature>
<dbReference type="PANTHER" id="PTHR12461:SF83">
    <property type="entry name" value="JMJC DOMAIN-CONTAINING PROTEIN"/>
    <property type="match status" value="1"/>
</dbReference>
<sequence length="153" mass="16784">VWAMAGAAVAGLHYDMADNMLSVLTGEKEVLLFRPAEVINLHHEHVTDATLGGEPPGQSEPQPTKPQASARPLEAHLRPDARYKSYAHASGVTCTVRAGEALFIPAFWHHAVHSRGAEAGHCLSLSVNFWFEARLFHQRATARHPLPSRAELR</sequence>
<feature type="domain" description="JmjC" evidence="2">
    <location>
        <begin position="1"/>
        <end position="146"/>
    </location>
</feature>
<dbReference type="AlphaFoldDB" id="A0A813LE64"/>
<protein>
    <recommendedName>
        <fullName evidence="2">JmjC domain-containing protein</fullName>
    </recommendedName>
</protein>
<dbReference type="SUPFAM" id="SSF51197">
    <property type="entry name" value="Clavaminate synthase-like"/>
    <property type="match status" value="1"/>
</dbReference>
<organism evidence="3 4">
    <name type="scientific">Polarella glacialis</name>
    <name type="common">Dinoflagellate</name>
    <dbReference type="NCBI Taxonomy" id="89957"/>
    <lineage>
        <taxon>Eukaryota</taxon>
        <taxon>Sar</taxon>
        <taxon>Alveolata</taxon>
        <taxon>Dinophyceae</taxon>
        <taxon>Suessiales</taxon>
        <taxon>Suessiaceae</taxon>
        <taxon>Polarella</taxon>
    </lineage>
</organism>
<reference evidence="3" key="1">
    <citation type="submission" date="2021-02" db="EMBL/GenBank/DDBJ databases">
        <authorList>
            <person name="Dougan E. K."/>
            <person name="Rhodes N."/>
            <person name="Thang M."/>
            <person name="Chan C."/>
        </authorList>
    </citation>
    <scope>NUCLEOTIDE SEQUENCE</scope>
</reference>
<evidence type="ECO:0000313" key="3">
    <source>
        <dbReference type="EMBL" id="CAE8725027.1"/>
    </source>
</evidence>
<name>A0A813LE64_POLGL</name>
<dbReference type="InterPro" id="IPR014710">
    <property type="entry name" value="RmlC-like_jellyroll"/>
</dbReference>
<evidence type="ECO:0000256" key="1">
    <source>
        <dbReference type="SAM" id="MobiDB-lite"/>
    </source>
</evidence>
<evidence type="ECO:0000259" key="2">
    <source>
        <dbReference type="PROSITE" id="PS51184"/>
    </source>
</evidence>
<feature type="non-terminal residue" evidence="3">
    <location>
        <position position="153"/>
    </location>
</feature>
<comment type="caution">
    <text evidence="3">The sequence shown here is derived from an EMBL/GenBank/DDBJ whole genome shotgun (WGS) entry which is preliminary data.</text>
</comment>
<dbReference type="EMBL" id="CAJNNW010034989">
    <property type="protein sequence ID" value="CAE8725027.1"/>
    <property type="molecule type" value="Genomic_DNA"/>
</dbReference>